<evidence type="ECO:0000313" key="2">
    <source>
        <dbReference type="Proteomes" id="UP001162992"/>
    </source>
</evidence>
<comment type="caution">
    <text evidence="1">The sequence shown here is derived from an EMBL/GenBank/DDBJ whole genome shotgun (WGS) entry which is preliminary data.</text>
</comment>
<reference evidence="2" key="1">
    <citation type="journal article" date="2024" name="Proc. Natl. Acad. Sci. U.S.A.">
        <title>Extraordinary preservation of gene collinearity over three hundred million years revealed in homosporous lycophytes.</title>
        <authorList>
            <person name="Li C."/>
            <person name="Wickell D."/>
            <person name="Kuo L.Y."/>
            <person name="Chen X."/>
            <person name="Nie B."/>
            <person name="Liao X."/>
            <person name="Peng D."/>
            <person name="Ji J."/>
            <person name="Jenkins J."/>
            <person name="Williams M."/>
            <person name="Shu S."/>
            <person name="Plott C."/>
            <person name="Barry K."/>
            <person name="Rajasekar S."/>
            <person name="Grimwood J."/>
            <person name="Han X."/>
            <person name="Sun S."/>
            <person name="Hou Z."/>
            <person name="He W."/>
            <person name="Dai G."/>
            <person name="Sun C."/>
            <person name="Schmutz J."/>
            <person name="Leebens-Mack J.H."/>
            <person name="Li F.W."/>
            <person name="Wang L."/>
        </authorList>
    </citation>
    <scope>NUCLEOTIDE SEQUENCE [LARGE SCALE GENOMIC DNA]</scope>
    <source>
        <strain evidence="2">cv. PW_Plant_1</strain>
    </source>
</reference>
<sequence length="582" mass="64427">MVELKRLRESRLCSREKLLSSMIELLDCDRELSSLPEYYMMTYAGKKTSYNVVKVQKAPLVACLTCPLCDNLFREATTISECLHTFCEECIRERLKDDETNSCPMCNVCLGCLPLEKLRADNQLRELRAKLFPVVSRKRSMPSSGPSVSAPVRRKERSLSSLGVVSMASSSNPTTILQKGKFALGKSHPTREIYINEGRNEKGERGFKSFRSTGDAEKLVQGLSSKEVEGIASDSTKSTKSEEKVSASSKTSREGSSHDSDFPPTFEKVSRADKCVGHRSKVIVGLSHVPIGLGAQENIHSHKTSRSSSVAKHTQSFSQKGRNGLLEVTDLPPLAYLAEVAEADAYRSATFLSAGNPLSVSLVRKSIVKEEPPEEMRHMQTSKTEVRQTNSWKSPAIGGHVSLQETKNVRNANSQLHGRSSGHTLTGIRTKPEALRKNKLHSGPANFSLALPNERRTDIWFTLKAAENQMEDGALQQISTPYIRIKDGRLPVSLVKKYLAQKLDLRSETEVEITCRGQPVVSSLPLESVQNIWLATFSGAIPSLPEQETCTRESCNANQSDSSQDVLMVLTYGRNRRTLVSH</sequence>
<proteinExistence type="predicted"/>
<dbReference type="Proteomes" id="UP001162992">
    <property type="component" value="Chromosome 3"/>
</dbReference>
<accession>A0ACC2E8C5</accession>
<keyword evidence="2" id="KW-1185">Reference proteome</keyword>
<organism evidence="1 2">
    <name type="scientific">Diphasiastrum complanatum</name>
    <name type="common">Issler's clubmoss</name>
    <name type="synonym">Lycopodium complanatum</name>
    <dbReference type="NCBI Taxonomy" id="34168"/>
    <lineage>
        <taxon>Eukaryota</taxon>
        <taxon>Viridiplantae</taxon>
        <taxon>Streptophyta</taxon>
        <taxon>Embryophyta</taxon>
        <taxon>Tracheophyta</taxon>
        <taxon>Lycopodiopsida</taxon>
        <taxon>Lycopodiales</taxon>
        <taxon>Lycopodiaceae</taxon>
        <taxon>Lycopodioideae</taxon>
        <taxon>Diphasiastrum</taxon>
    </lineage>
</organism>
<protein>
    <submittedName>
        <fullName evidence="1">Uncharacterized protein</fullName>
    </submittedName>
</protein>
<name>A0ACC2E8C5_DIPCM</name>
<gene>
    <name evidence="1" type="ORF">O6H91_03G082900</name>
</gene>
<evidence type="ECO:0000313" key="1">
    <source>
        <dbReference type="EMBL" id="KAJ7562744.1"/>
    </source>
</evidence>
<dbReference type="EMBL" id="CM055094">
    <property type="protein sequence ID" value="KAJ7562744.1"/>
    <property type="molecule type" value="Genomic_DNA"/>
</dbReference>